<feature type="non-terminal residue" evidence="1">
    <location>
        <position position="62"/>
    </location>
</feature>
<reference evidence="2" key="1">
    <citation type="submission" date="2012-08" db="EMBL/GenBank/DDBJ databases">
        <title>The Genome Sequence of Wuchereria bancrofti.</title>
        <authorList>
            <person name="Nutman T.B."/>
            <person name="Fink D.L."/>
            <person name="Russ C."/>
            <person name="Young S."/>
            <person name="Zeng Q."/>
            <person name="Koehrsen M."/>
            <person name="Alvarado L."/>
            <person name="Berlin A."/>
            <person name="Chapman S.B."/>
            <person name="Chen Z."/>
            <person name="Freedman E."/>
            <person name="Gellesch M."/>
            <person name="Goldberg J."/>
            <person name="Griggs A."/>
            <person name="Gujja S."/>
            <person name="Heilman E.R."/>
            <person name="Heiman D."/>
            <person name="Hepburn T."/>
            <person name="Howarth C."/>
            <person name="Jen D."/>
            <person name="Larson L."/>
            <person name="Lewis B."/>
            <person name="Mehta T."/>
            <person name="Park D."/>
            <person name="Pearson M."/>
            <person name="Roberts A."/>
            <person name="Saif S."/>
            <person name="Shea T."/>
            <person name="Shenoy N."/>
            <person name="Sisk P."/>
            <person name="Stolte C."/>
            <person name="Sykes S."/>
            <person name="Walk T."/>
            <person name="White J."/>
            <person name="Yandava C."/>
            <person name="Haas B."/>
            <person name="Henn M.R."/>
            <person name="Nusbaum C."/>
            <person name="Birren B."/>
        </authorList>
    </citation>
    <scope>NUCLEOTIDE SEQUENCE [LARGE SCALE GENOMIC DNA]</scope>
    <source>
        <strain evidence="2">NA</strain>
    </source>
</reference>
<comment type="caution">
    <text evidence="1">The sequence shown here is derived from an EMBL/GenBank/DDBJ whole genome shotgun (WGS) entry which is preliminary data.</text>
</comment>
<name>J9BH51_WUCBA</name>
<dbReference type="Proteomes" id="UP000004810">
    <property type="component" value="Unassembled WGS sequence"/>
</dbReference>
<accession>J9BH51</accession>
<protein>
    <submittedName>
        <fullName evidence="1">Uncharacterized protein</fullName>
    </submittedName>
</protein>
<evidence type="ECO:0000313" key="2">
    <source>
        <dbReference type="Proteomes" id="UP000004810"/>
    </source>
</evidence>
<organism evidence="1 2">
    <name type="scientific">Wuchereria bancrofti</name>
    <dbReference type="NCBI Taxonomy" id="6293"/>
    <lineage>
        <taxon>Eukaryota</taxon>
        <taxon>Metazoa</taxon>
        <taxon>Ecdysozoa</taxon>
        <taxon>Nematoda</taxon>
        <taxon>Chromadorea</taxon>
        <taxon>Rhabditida</taxon>
        <taxon>Spirurina</taxon>
        <taxon>Spiruromorpha</taxon>
        <taxon>Filarioidea</taxon>
        <taxon>Onchocercidae</taxon>
        <taxon>Wuchereria</taxon>
    </lineage>
</organism>
<gene>
    <name evidence="1" type="ORF">WUBG_02440</name>
</gene>
<evidence type="ECO:0000313" key="1">
    <source>
        <dbReference type="EMBL" id="EJW86645.1"/>
    </source>
</evidence>
<proteinExistence type="predicted"/>
<sequence>MVRTRALMQIAILLDDENIRSRLLNLSKIQMYVYYCEDEDAKKHQDDHTLLRTITTRCLDAR</sequence>
<dbReference type="AlphaFoldDB" id="J9BH51"/>
<dbReference type="EMBL" id="ADBV01000652">
    <property type="protein sequence ID" value="EJW86645.1"/>
    <property type="molecule type" value="Genomic_DNA"/>
</dbReference>